<accession>A0A165Q626</accession>
<name>A0A165Q626_9AGAM</name>
<evidence type="ECO:0000313" key="3">
    <source>
        <dbReference type="Proteomes" id="UP000076761"/>
    </source>
</evidence>
<dbReference type="OrthoDB" id="10618458at2759"/>
<reference evidence="2 3" key="1">
    <citation type="journal article" date="2016" name="Mol. Biol. Evol.">
        <title>Comparative Genomics of Early-Diverging Mushroom-Forming Fungi Provides Insights into the Origins of Lignocellulose Decay Capabilities.</title>
        <authorList>
            <person name="Nagy L.G."/>
            <person name="Riley R."/>
            <person name="Tritt A."/>
            <person name="Adam C."/>
            <person name="Daum C."/>
            <person name="Floudas D."/>
            <person name="Sun H."/>
            <person name="Yadav J.S."/>
            <person name="Pangilinan J."/>
            <person name="Larsson K.H."/>
            <person name="Matsuura K."/>
            <person name="Barry K."/>
            <person name="Labutti K."/>
            <person name="Kuo R."/>
            <person name="Ohm R.A."/>
            <person name="Bhattacharya S.S."/>
            <person name="Shirouzu T."/>
            <person name="Yoshinaga Y."/>
            <person name="Martin F.M."/>
            <person name="Grigoriev I.V."/>
            <person name="Hibbett D.S."/>
        </authorList>
    </citation>
    <scope>NUCLEOTIDE SEQUENCE [LARGE SCALE GENOMIC DNA]</scope>
    <source>
        <strain evidence="2 3">HHB14362 ss-1</strain>
    </source>
</reference>
<dbReference type="STRING" id="1314782.A0A165Q626"/>
<feature type="transmembrane region" description="Helical" evidence="1">
    <location>
        <begin position="93"/>
        <end position="115"/>
    </location>
</feature>
<protein>
    <submittedName>
        <fullName evidence="2">Uncharacterized protein</fullName>
    </submittedName>
</protein>
<sequence length="180" mass="19436">MTFGLLGTVCLLWLVIHGIHKIILRSRASFLLPLPSSSRRPDFLRSPLSSISVTLQSVYLKVESTALNSAQERLSVWLINDHNAALKHAVLRFYGVGTLLGVLGFLMALALVTFATGMTVLSLMYSVSHGTASETMSTLHSLMRRAAVDSALTPSGPTVANSGGRLITPIVSASYPRQYH</sequence>
<proteinExistence type="predicted"/>
<dbReference type="InParanoid" id="A0A165Q626"/>
<keyword evidence="3" id="KW-1185">Reference proteome</keyword>
<organism evidence="2 3">
    <name type="scientific">Neolentinus lepideus HHB14362 ss-1</name>
    <dbReference type="NCBI Taxonomy" id="1314782"/>
    <lineage>
        <taxon>Eukaryota</taxon>
        <taxon>Fungi</taxon>
        <taxon>Dikarya</taxon>
        <taxon>Basidiomycota</taxon>
        <taxon>Agaricomycotina</taxon>
        <taxon>Agaricomycetes</taxon>
        <taxon>Gloeophyllales</taxon>
        <taxon>Gloeophyllaceae</taxon>
        <taxon>Neolentinus</taxon>
    </lineage>
</organism>
<dbReference type="EMBL" id="KV425601">
    <property type="protein sequence ID" value="KZT21975.1"/>
    <property type="molecule type" value="Genomic_DNA"/>
</dbReference>
<keyword evidence="1" id="KW-0472">Membrane</keyword>
<evidence type="ECO:0000313" key="2">
    <source>
        <dbReference type="EMBL" id="KZT21975.1"/>
    </source>
</evidence>
<keyword evidence="1" id="KW-1133">Transmembrane helix</keyword>
<dbReference type="AlphaFoldDB" id="A0A165Q626"/>
<dbReference type="Proteomes" id="UP000076761">
    <property type="component" value="Unassembled WGS sequence"/>
</dbReference>
<evidence type="ECO:0000256" key="1">
    <source>
        <dbReference type="SAM" id="Phobius"/>
    </source>
</evidence>
<gene>
    <name evidence="2" type="ORF">NEOLEDRAFT_719794</name>
</gene>
<keyword evidence="1" id="KW-0812">Transmembrane</keyword>